<dbReference type="SUPFAM" id="SSF47413">
    <property type="entry name" value="lambda repressor-like DNA-binding domains"/>
    <property type="match status" value="1"/>
</dbReference>
<dbReference type="Gene3D" id="1.10.260.40">
    <property type="entry name" value="lambda repressor-like DNA-binding domains"/>
    <property type="match status" value="1"/>
</dbReference>
<dbReference type="CDD" id="cd00093">
    <property type="entry name" value="HTH_XRE"/>
    <property type="match status" value="1"/>
</dbReference>
<feature type="domain" description="HTH cro/C1-type" evidence="1">
    <location>
        <begin position="16"/>
        <end position="65"/>
    </location>
</feature>
<dbReference type="SMART" id="SM00530">
    <property type="entry name" value="HTH_XRE"/>
    <property type="match status" value="1"/>
</dbReference>
<dbReference type="PROSITE" id="PS50943">
    <property type="entry name" value="HTH_CROC1"/>
    <property type="match status" value="1"/>
</dbReference>
<accession>A0A543GD82</accession>
<dbReference type="EMBL" id="VFPH01000001">
    <property type="protein sequence ID" value="TQM44004.1"/>
    <property type="molecule type" value="Genomic_DNA"/>
</dbReference>
<reference evidence="2 3" key="1">
    <citation type="submission" date="2019-06" db="EMBL/GenBank/DDBJ databases">
        <title>Sequencing the genomes of 1000 actinobacteria strains.</title>
        <authorList>
            <person name="Klenk H.-P."/>
        </authorList>
    </citation>
    <scope>NUCLEOTIDE SEQUENCE [LARGE SCALE GENOMIC DNA]</scope>
    <source>
        <strain evidence="2 3">DSM 45511</strain>
    </source>
</reference>
<keyword evidence="3" id="KW-1185">Reference proteome</keyword>
<gene>
    <name evidence="2" type="ORF">FB388_1363</name>
</gene>
<evidence type="ECO:0000313" key="3">
    <source>
        <dbReference type="Proteomes" id="UP000319818"/>
    </source>
</evidence>
<dbReference type="Proteomes" id="UP000319818">
    <property type="component" value="Unassembled WGS sequence"/>
</dbReference>
<dbReference type="AlphaFoldDB" id="A0A543GD82"/>
<sequence>MRSGALVRRRQLARTLRALRLHAGLTIEAAAPQLDVSASKLSRIENAHQGVDVHMVRSMLDLFDVGGARWTEILDLTREASVKGWWRAYGLDDKCYVPLEAEASTVRDFTVTYVPGLLQTSDYARAMFESSLRSRSKETLEREIRVRMIRQERLTSTIDPLRLAAIIDEPVLHRPVGGPTVMRAQLQHLVEAAALDSVELQVLPTGTGAHPAMGGAFTVLSFEGLGEPDMAYVEHPMGSVHIEKKEDVGRARLVFDHLRSVALEPPESVASIERVAAQT</sequence>
<dbReference type="InterPro" id="IPR043917">
    <property type="entry name" value="DUF5753"/>
</dbReference>
<comment type="caution">
    <text evidence="2">The sequence shown here is derived from an EMBL/GenBank/DDBJ whole genome shotgun (WGS) entry which is preliminary data.</text>
</comment>
<dbReference type="InterPro" id="IPR001387">
    <property type="entry name" value="Cro/C1-type_HTH"/>
</dbReference>
<name>A0A543GD82_9PSEU</name>
<evidence type="ECO:0000259" key="1">
    <source>
        <dbReference type="PROSITE" id="PS50943"/>
    </source>
</evidence>
<dbReference type="Pfam" id="PF19054">
    <property type="entry name" value="DUF5753"/>
    <property type="match status" value="1"/>
</dbReference>
<dbReference type="InterPro" id="IPR010982">
    <property type="entry name" value="Lambda_DNA-bd_dom_sf"/>
</dbReference>
<proteinExistence type="predicted"/>
<dbReference type="GO" id="GO:0003677">
    <property type="term" value="F:DNA binding"/>
    <property type="evidence" value="ECO:0007669"/>
    <property type="project" value="InterPro"/>
</dbReference>
<organism evidence="2 3">
    <name type="scientific">Pseudonocardia cypriaca</name>
    <dbReference type="NCBI Taxonomy" id="882449"/>
    <lineage>
        <taxon>Bacteria</taxon>
        <taxon>Bacillati</taxon>
        <taxon>Actinomycetota</taxon>
        <taxon>Actinomycetes</taxon>
        <taxon>Pseudonocardiales</taxon>
        <taxon>Pseudonocardiaceae</taxon>
        <taxon>Pseudonocardia</taxon>
    </lineage>
</organism>
<dbReference type="Pfam" id="PF13560">
    <property type="entry name" value="HTH_31"/>
    <property type="match status" value="1"/>
</dbReference>
<dbReference type="RefSeq" id="WP_211361798.1">
    <property type="nucleotide sequence ID" value="NZ_VFPH01000001.1"/>
</dbReference>
<evidence type="ECO:0000313" key="2">
    <source>
        <dbReference type="EMBL" id="TQM44004.1"/>
    </source>
</evidence>
<protein>
    <submittedName>
        <fullName evidence="2">Helix-turn-helix protein</fullName>
    </submittedName>
</protein>